<dbReference type="PANTHER" id="PTHR10061">
    <property type="entry name" value="S-FORMYLGLUTATHIONE HYDROLASE"/>
    <property type="match status" value="1"/>
</dbReference>
<comment type="caution">
    <text evidence="6">The sequence shown here is derived from an EMBL/GenBank/DDBJ whole genome shotgun (WGS) entry which is preliminary data.</text>
</comment>
<gene>
    <name evidence="6" type="ORF">CASFOL_032557</name>
</gene>
<evidence type="ECO:0000256" key="3">
    <source>
        <dbReference type="ARBA" id="ARBA00016774"/>
    </source>
</evidence>
<sequence>MYPSEKPTEISSNKMFGGYNKRFKHYSTTLGCSMSFYIYFPPPSPSHKFPVLYWLSGLSCTDENFIAKSGAQRVASSEGIVFIAPVTSPRRTEC</sequence>
<dbReference type="EMBL" id="JAVIJP010000054">
    <property type="protein sequence ID" value="KAL3623741.1"/>
    <property type="molecule type" value="Genomic_DNA"/>
</dbReference>
<evidence type="ECO:0000256" key="2">
    <source>
        <dbReference type="ARBA" id="ARBA00012479"/>
    </source>
</evidence>
<organism evidence="6 7">
    <name type="scientific">Castilleja foliolosa</name>
    <dbReference type="NCBI Taxonomy" id="1961234"/>
    <lineage>
        <taxon>Eukaryota</taxon>
        <taxon>Viridiplantae</taxon>
        <taxon>Streptophyta</taxon>
        <taxon>Embryophyta</taxon>
        <taxon>Tracheophyta</taxon>
        <taxon>Spermatophyta</taxon>
        <taxon>Magnoliopsida</taxon>
        <taxon>eudicotyledons</taxon>
        <taxon>Gunneridae</taxon>
        <taxon>Pentapetalae</taxon>
        <taxon>asterids</taxon>
        <taxon>lamiids</taxon>
        <taxon>Lamiales</taxon>
        <taxon>Orobanchaceae</taxon>
        <taxon>Pedicularideae</taxon>
        <taxon>Castillejinae</taxon>
        <taxon>Castilleja</taxon>
    </lineage>
</organism>
<dbReference type="Pfam" id="PF00756">
    <property type="entry name" value="Esterase"/>
    <property type="match status" value="1"/>
</dbReference>
<proteinExistence type="inferred from homology"/>
<evidence type="ECO:0000256" key="4">
    <source>
        <dbReference type="ARBA" id="ARBA00022487"/>
    </source>
</evidence>
<evidence type="ECO:0000256" key="5">
    <source>
        <dbReference type="ARBA" id="ARBA00022801"/>
    </source>
</evidence>
<dbReference type="EC" id="3.1.2.12" evidence="2"/>
<dbReference type="InterPro" id="IPR000801">
    <property type="entry name" value="Esterase-like"/>
</dbReference>
<reference evidence="7" key="1">
    <citation type="journal article" date="2024" name="IScience">
        <title>Strigolactones Initiate the Formation of Haustorium-like Structures in Castilleja.</title>
        <authorList>
            <person name="Buerger M."/>
            <person name="Peterson D."/>
            <person name="Chory J."/>
        </authorList>
    </citation>
    <scope>NUCLEOTIDE SEQUENCE [LARGE SCALE GENOMIC DNA]</scope>
</reference>
<keyword evidence="7" id="KW-1185">Reference proteome</keyword>
<dbReference type="GO" id="GO:0052689">
    <property type="term" value="F:carboxylic ester hydrolase activity"/>
    <property type="evidence" value="ECO:0007669"/>
    <property type="project" value="UniProtKB-KW"/>
</dbReference>
<dbReference type="AlphaFoldDB" id="A0ABD3C3K6"/>
<dbReference type="InterPro" id="IPR014186">
    <property type="entry name" value="S-formylglutathione_hydrol"/>
</dbReference>
<evidence type="ECO:0000256" key="1">
    <source>
        <dbReference type="ARBA" id="ARBA00005622"/>
    </source>
</evidence>
<dbReference type="GO" id="GO:0018738">
    <property type="term" value="F:S-formylglutathione hydrolase activity"/>
    <property type="evidence" value="ECO:0007669"/>
    <property type="project" value="UniProtKB-EC"/>
</dbReference>
<dbReference type="SUPFAM" id="SSF53474">
    <property type="entry name" value="alpha/beta-Hydrolases"/>
    <property type="match status" value="1"/>
</dbReference>
<evidence type="ECO:0000313" key="7">
    <source>
        <dbReference type="Proteomes" id="UP001632038"/>
    </source>
</evidence>
<dbReference type="InterPro" id="IPR029058">
    <property type="entry name" value="AB_hydrolase_fold"/>
</dbReference>
<accession>A0ABD3C3K6</accession>
<keyword evidence="5" id="KW-0378">Hydrolase</keyword>
<keyword evidence="4" id="KW-0719">Serine esterase</keyword>
<protein>
    <recommendedName>
        <fullName evidence="3">S-formylglutathione hydrolase</fullName>
        <ecNumber evidence="2">3.1.2.12</ecNumber>
    </recommendedName>
</protein>
<name>A0ABD3C3K6_9LAMI</name>
<dbReference type="Gene3D" id="3.40.50.1820">
    <property type="entry name" value="alpha/beta hydrolase"/>
    <property type="match status" value="1"/>
</dbReference>
<dbReference type="Proteomes" id="UP001632038">
    <property type="component" value="Unassembled WGS sequence"/>
</dbReference>
<evidence type="ECO:0000313" key="6">
    <source>
        <dbReference type="EMBL" id="KAL3623741.1"/>
    </source>
</evidence>
<comment type="similarity">
    <text evidence="1">Belongs to the esterase D family.</text>
</comment>
<dbReference type="PANTHER" id="PTHR10061:SF0">
    <property type="entry name" value="S-FORMYLGLUTATHIONE HYDROLASE"/>
    <property type="match status" value="1"/>
</dbReference>